<protein>
    <submittedName>
        <fullName evidence="1">Uncharacterized protein</fullName>
    </submittedName>
</protein>
<dbReference type="EMBL" id="CP099464">
    <property type="protein sequence ID" value="UUO16550.1"/>
    <property type="molecule type" value="Genomic_DNA"/>
</dbReference>
<gene>
    <name evidence="1" type="ORF">NG743_05810</name>
</gene>
<dbReference type="RefSeq" id="WP_157749990.1">
    <property type="nucleotide sequence ID" value="NZ_CP099464.1"/>
</dbReference>
<proteinExistence type="predicted"/>
<reference evidence="1" key="1">
    <citation type="submission" date="2022-06" db="EMBL/GenBank/DDBJ databases">
        <title>Nostosin G and Spiroidesin B from the Cyanobacterium Dolichospermum sp. NIES-1697.</title>
        <authorList>
            <person name="Phan C.-S."/>
            <person name="Mehjabin J.J."/>
            <person name="Anas A.R.J."/>
            <person name="Hayasaka M."/>
            <person name="Onoki R."/>
            <person name="Wang J."/>
            <person name="Umezawa T."/>
            <person name="Washio K."/>
            <person name="Morikawa M."/>
            <person name="Okino T."/>
        </authorList>
    </citation>
    <scope>NUCLEOTIDE SEQUENCE</scope>
    <source>
        <strain evidence="1">NIES-1697</strain>
    </source>
</reference>
<accession>A0ABY5LZ57</accession>
<evidence type="ECO:0000313" key="2">
    <source>
        <dbReference type="Proteomes" id="UP001057561"/>
    </source>
</evidence>
<sequence>MKRFLRSASLSHSHIPKNGTSHIPKAIALSYSQNGFPGAIALFNKYD</sequence>
<evidence type="ECO:0000313" key="1">
    <source>
        <dbReference type="EMBL" id="UUO16550.1"/>
    </source>
</evidence>
<name>A0ABY5LZ57_9CYAN</name>
<dbReference type="Proteomes" id="UP001057561">
    <property type="component" value="Chromosome"/>
</dbReference>
<keyword evidence="2" id="KW-1185">Reference proteome</keyword>
<organism evidence="1 2">
    <name type="scientific">Dolichospermum heterosporum TAC447</name>
    <dbReference type="NCBI Taxonomy" id="747523"/>
    <lineage>
        <taxon>Bacteria</taxon>
        <taxon>Bacillati</taxon>
        <taxon>Cyanobacteriota</taxon>
        <taxon>Cyanophyceae</taxon>
        <taxon>Nostocales</taxon>
        <taxon>Aphanizomenonaceae</taxon>
        <taxon>Dolichospermum</taxon>
        <taxon>Dolichospermum heterosporum</taxon>
    </lineage>
</organism>